<feature type="transmembrane region" description="Helical" evidence="1">
    <location>
        <begin position="26"/>
        <end position="43"/>
    </location>
</feature>
<name>A0A1I7WU76_HETBA</name>
<evidence type="ECO:0000256" key="1">
    <source>
        <dbReference type="SAM" id="Phobius"/>
    </source>
</evidence>
<protein>
    <submittedName>
        <fullName evidence="3">DUF5683 domain-containing protein</fullName>
    </submittedName>
</protein>
<dbReference type="AlphaFoldDB" id="A0A1I7WU76"/>
<organism evidence="2 3">
    <name type="scientific">Heterorhabditis bacteriophora</name>
    <name type="common">Entomopathogenic nematode worm</name>
    <dbReference type="NCBI Taxonomy" id="37862"/>
    <lineage>
        <taxon>Eukaryota</taxon>
        <taxon>Metazoa</taxon>
        <taxon>Ecdysozoa</taxon>
        <taxon>Nematoda</taxon>
        <taxon>Chromadorea</taxon>
        <taxon>Rhabditida</taxon>
        <taxon>Rhabditina</taxon>
        <taxon>Rhabditomorpha</taxon>
        <taxon>Strongyloidea</taxon>
        <taxon>Heterorhabditidae</taxon>
        <taxon>Heterorhabditis</taxon>
    </lineage>
</organism>
<evidence type="ECO:0000313" key="3">
    <source>
        <dbReference type="WBParaSite" id="Hba_08686"/>
    </source>
</evidence>
<accession>A0A1I7WU76</accession>
<keyword evidence="2" id="KW-1185">Reference proteome</keyword>
<dbReference type="Proteomes" id="UP000095283">
    <property type="component" value="Unplaced"/>
</dbReference>
<proteinExistence type="predicted"/>
<keyword evidence="1" id="KW-0472">Membrane</keyword>
<reference evidence="3" key="1">
    <citation type="submission" date="2016-11" db="UniProtKB">
        <authorList>
            <consortium name="WormBaseParasite"/>
        </authorList>
    </citation>
    <scope>IDENTIFICATION</scope>
</reference>
<sequence>MSIETTWSGPTVATILHSNESSNPPVFFFATALINMFIFVLIGEKSDGYLAIDYHNQAIIASFSSVAAGNQLLYNRFNAEFFTNRQVQFEGSDGLVNRFIYDSWFNLWYILGIESALKKLFNFYTNYELWVSN</sequence>
<dbReference type="WBParaSite" id="Hba_08686">
    <property type="protein sequence ID" value="Hba_08686"/>
    <property type="gene ID" value="Hba_08686"/>
</dbReference>
<evidence type="ECO:0000313" key="2">
    <source>
        <dbReference type="Proteomes" id="UP000095283"/>
    </source>
</evidence>
<keyword evidence="1" id="KW-0812">Transmembrane</keyword>
<keyword evidence="1" id="KW-1133">Transmembrane helix</keyword>